<dbReference type="EMBL" id="JACIIK010000007">
    <property type="protein sequence ID" value="MBB6203390.1"/>
    <property type="molecule type" value="Genomic_DNA"/>
</dbReference>
<proteinExistence type="predicted"/>
<gene>
    <name evidence="2" type="ORF">GGD69_004268</name>
</gene>
<dbReference type="Proteomes" id="UP000518681">
    <property type="component" value="Unassembled WGS sequence"/>
</dbReference>
<dbReference type="AlphaFoldDB" id="A0AAW3UXL3"/>
<name>A0AAW3UXL3_9BURK</name>
<organism evidence="2 3">
    <name type="scientific">Paraburkholderia fungorum</name>
    <dbReference type="NCBI Taxonomy" id="134537"/>
    <lineage>
        <taxon>Bacteria</taxon>
        <taxon>Pseudomonadati</taxon>
        <taxon>Pseudomonadota</taxon>
        <taxon>Betaproteobacteria</taxon>
        <taxon>Burkholderiales</taxon>
        <taxon>Burkholderiaceae</taxon>
        <taxon>Paraburkholderia</taxon>
    </lineage>
</organism>
<evidence type="ECO:0000256" key="1">
    <source>
        <dbReference type="SAM" id="MobiDB-lite"/>
    </source>
</evidence>
<evidence type="ECO:0000313" key="2">
    <source>
        <dbReference type="EMBL" id="MBB6203390.1"/>
    </source>
</evidence>
<comment type="caution">
    <text evidence="2">The sequence shown here is derived from an EMBL/GenBank/DDBJ whole genome shotgun (WGS) entry which is preliminary data.</text>
</comment>
<feature type="region of interest" description="Disordered" evidence="1">
    <location>
        <begin position="1"/>
        <end position="21"/>
    </location>
</feature>
<sequence>MRGSQNAAHEQERAEHLRREPTLSPVCMVAKGRPHFDFACPEQSAGRQIIKCNAANTTYQH</sequence>
<protein>
    <submittedName>
        <fullName evidence="2">Uncharacterized protein</fullName>
    </submittedName>
</protein>
<evidence type="ECO:0000313" key="3">
    <source>
        <dbReference type="Proteomes" id="UP000518681"/>
    </source>
</evidence>
<reference evidence="2 3" key="1">
    <citation type="submission" date="2020-08" db="EMBL/GenBank/DDBJ databases">
        <title>Genomic Encyclopedia of Type Strains, Phase IV (KMG-V): Genome sequencing to study the core and pangenomes of soil and plant-associated prokaryotes.</title>
        <authorList>
            <person name="Whitman W."/>
        </authorList>
    </citation>
    <scope>NUCLEOTIDE SEQUENCE [LARGE SCALE GENOMIC DNA]</scope>
    <source>
        <strain evidence="2 3">SEMIA 4013</strain>
    </source>
</reference>
<accession>A0AAW3UXL3</accession>
<feature type="compositionally biased region" description="Basic and acidic residues" evidence="1">
    <location>
        <begin position="9"/>
        <end position="21"/>
    </location>
</feature>